<evidence type="ECO:0000256" key="1">
    <source>
        <dbReference type="SAM" id="MobiDB-lite"/>
    </source>
</evidence>
<dbReference type="AlphaFoldDB" id="A0A0F9FUT9"/>
<evidence type="ECO:0000313" key="2">
    <source>
        <dbReference type="EMBL" id="KKL54902.1"/>
    </source>
</evidence>
<dbReference type="Pfam" id="PF04404">
    <property type="entry name" value="ERF"/>
    <property type="match status" value="1"/>
</dbReference>
<dbReference type="InterPro" id="IPR007499">
    <property type="entry name" value="ERF_bacteria_virus"/>
</dbReference>
<protein>
    <submittedName>
        <fullName evidence="2">Uncharacterized protein</fullName>
    </submittedName>
</protein>
<sequence>MNKPAKELQLEDHALVPTIEIDEQGGAVTPMRMLQIAVEKGQDLEKIEKLMELERRWKADQAREAYYVALAEFKKQPIIVTKDKRNDQYGSMYTTIGNLVNTVNAAMAPFGLNARWTIDQAEAITVTCILSHTLGHSESVSMSGPPDESGSKNKLQQIKSTVTYLELSTFQAVTGVVSQDGNTDDDGNASGNTISESEARDLEALITE</sequence>
<feature type="region of interest" description="Disordered" evidence="1">
    <location>
        <begin position="178"/>
        <end position="208"/>
    </location>
</feature>
<accession>A0A0F9FUT9</accession>
<proteinExistence type="predicted"/>
<gene>
    <name evidence="2" type="ORF">LCGC14_2260750</name>
</gene>
<feature type="compositionally biased region" description="Basic and acidic residues" evidence="1">
    <location>
        <begin position="197"/>
        <end position="208"/>
    </location>
</feature>
<dbReference type="EMBL" id="LAZR01031034">
    <property type="protein sequence ID" value="KKL54902.1"/>
    <property type="molecule type" value="Genomic_DNA"/>
</dbReference>
<name>A0A0F9FUT9_9ZZZZ</name>
<comment type="caution">
    <text evidence="2">The sequence shown here is derived from an EMBL/GenBank/DDBJ whole genome shotgun (WGS) entry which is preliminary data.</text>
</comment>
<reference evidence="2" key="1">
    <citation type="journal article" date="2015" name="Nature">
        <title>Complex archaea that bridge the gap between prokaryotes and eukaryotes.</title>
        <authorList>
            <person name="Spang A."/>
            <person name="Saw J.H."/>
            <person name="Jorgensen S.L."/>
            <person name="Zaremba-Niedzwiedzka K."/>
            <person name="Martijn J."/>
            <person name="Lind A.E."/>
            <person name="van Eijk R."/>
            <person name="Schleper C."/>
            <person name="Guy L."/>
            <person name="Ettema T.J."/>
        </authorList>
    </citation>
    <scope>NUCLEOTIDE SEQUENCE</scope>
</reference>
<organism evidence="2">
    <name type="scientific">marine sediment metagenome</name>
    <dbReference type="NCBI Taxonomy" id="412755"/>
    <lineage>
        <taxon>unclassified sequences</taxon>
        <taxon>metagenomes</taxon>
        <taxon>ecological metagenomes</taxon>
    </lineage>
</organism>
<feature type="non-terminal residue" evidence="2">
    <location>
        <position position="208"/>
    </location>
</feature>